<dbReference type="InterPro" id="IPR003476">
    <property type="entry name" value="Glyco_hydro_42"/>
</dbReference>
<evidence type="ECO:0000256" key="3">
    <source>
        <dbReference type="ARBA" id="ARBA00022833"/>
    </source>
</evidence>
<comment type="caution">
    <text evidence="6">The sequence shown here is derived from an EMBL/GenBank/DDBJ whole genome shotgun (WGS) entry which is preliminary data.</text>
</comment>
<reference evidence="6" key="1">
    <citation type="submission" date="2020-10" db="EMBL/GenBank/DDBJ databases">
        <title>ChiBAC.</title>
        <authorList>
            <person name="Zenner C."/>
            <person name="Hitch T.C.A."/>
            <person name="Clavel T."/>
        </authorList>
    </citation>
    <scope>NUCLEOTIDE SEQUENCE</scope>
    <source>
        <strain evidence="6">DSM 107454</strain>
    </source>
</reference>
<organism evidence="6 7">
    <name type="scientific">Ructibacterium gallinarum</name>
    <dbReference type="NCBI Taxonomy" id="2779355"/>
    <lineage>
        <taxon>Bacteria</taxon>
        <taxon>Bacillati</taxon>
        <taxon>Bacillota</taxon>
        <taxon>Clostridia</taxon>
        <taxon>Eubacteriales</taxon>
        <taxon>Oscillospiraceae</taxon>
        <taxon>Ructibacterium</taxon>
    </lineage>
</organism>
<sequence length="622" mass="69888">MYKVKNGLLEKNGKPVYCVGVSYYASYHERKVPVPPEGDRIGEMKKDLKGMVDAGFNLVRFAALGKISYDENGEVVYEGSLADALAKEADRVGIASMIRLQGYTSNPSGYTDCLMVNSEGKEMDTSCWYDFIQNSMHHKGILKDNENCTRALARHFKDCSDTACFLTYNEPHYPSSGIFDYHPDTVDAYRKWLVEKQIMTEQEANTCAPPIARPAKGESPAAWINWRLFSMQALSNFLNHSSDIAKAATGIETMTCLTTDPTMPCNSSRCVNFYDSAERMDAIGITHYYRCNMPEAYFANLDLDMAESAGALYGKPMWLVEYDARTDIPLDRFRRETYMALGSGCKAIMYYQWRGDHTYPDSPEGNGFGVVDEFGKPTPNFENAKQVVKLINKLSDIFIYANKLRSSVAILHSDYAFMYADAIENEGSVCDNRSLKNSWLIDFVAMYKQLRLENISPDIIRAVDLSENQLGVKVLCVPAYEKLSEEEKNMLAIFERNGGKIIVKDSGFCGGYRPTFFQPDKYLSSFELYDALEMCGVAAPVTISGERYLLHQTLKGDGYYVICITNTSPFKKAALNTVLKTTFDFSDAILYTFEDQEGKSLSVSNCTIKIDEIEDGAIIVLQ</sequence>
<dbReference type="InterPro" id="IPR017853">
    <property type="entry name" value="GH"/>
</dbReference>
<proteinExistence type="predicted"/>
<dbReference type="GO" id="GO:0005975">
    <property type="term" value="P:carbohydrate metabolic process"/>
    <property type="evidence" value="ECO:0007669"/>
    <property type="project" value="InterPro"/>
</dbReference>
<dbReference type="RefSeq" id="WP_226391633.1">
    <property type="nucleotide sequence ID" value="NZ_JADCKB010000001.1"/>
</dbReference>
<dbReference type="InterPro" id="IPR013529">
    <property type="entry name" value="Glyco_hydro_42_N"/>
</dbReference>
<evidence type="ECO:0000259" key="5">
    <source>
        <dbReference type="Pfam" id="PF02449"/>
    </source>
</evidence>
<keyword evidence="2" id="KW-0378">Hydrolase</keyword>
<gene>
    <name evidence="6" type="ORF">INF28_01210</name>
</gene>
<name>A0A9D5R7Q1_9FIRM</name>
<evidence type="ECO:0000256" key="4">
    <source>
        <dbReference type="ARBA" id="ARBA00023295"/>
    </source>
</evidence>
<dbReference type="EMBL" id="JADCKB010000001">
    <property type="protein sequence ID" value="MBE5039087.1"/>
    <property type="molecule type" value="Genomic_DNA"/>
</dbReference>
<dbReference type="PANTHER" id="PTHR36447:SF2">
    <property type="entry name" value="BETA-GALACTOSIDASE YESZ"/>
    <property type="match status" value="1"/>
</dbReference>
<accession>A0A9D5R7Q1</accession>
<keyword evidence="7" id="KW-1185">Reference proteome</keyword>
<dbReference type="GO" id="GO:0009341">
    <property type="term" value="C:beta-galactosidase complex"/>
    <property type="evidence" value="ECO:0007669"/>
    <property type="project" value="InterPro"/>
</dbReference>
<dbReference type="GO" id="GO:0004565">
    <property type="term" value="F:beta-galactosidase activity"/>
    <property type="evidence" value="ECO:0007669"/>
    <property type="project" value="InterPro"/>
</dbReference>
<keyword evidence="4" id="KW-0326">Glycosidase</keyword>
<dbReference type="Proteomes" id="UP000806542">
    <property type="component" value="Unassembled WGS sequence"/>
</dbReference>
<dbReference type="GO" id="GO:0046872">
    <property type="term" value="F:metal ion binding"/>
    <property type="evidence" value="ECO:0007669"/>
    <property type="project" value="UniProtKB-KW"/>
</dbReference>
<dbReference type="PANTHER" id="PTHR36447">
    <property type="entry name" value="BETA-GALACTOSIDASE GANA"/>
    <property type="match status" value="1"/>
</dbReference>
<dbReference type="SUPFAM" id="SSF51445">
    <property type="entry name" value="(Trans)glycosidases"/>
    <property type="match status" value="1"/>
</dbReference>
<dbReference type="Pfam" id="PF02449">
    <property type="entry name" value="Glyco_hydro_42"/>
    <property type="match status" value="1"/>
</dbReference>
<evidence type="ECO:0000313" key="7">
    <source>
        <dbReference type="Proteomes" id="UP000806542"/>
    </source>
</evidence>
<feature type="domain" description="Glycoside hydrolase family 42 N-terminal" evidence="5">
    <location>
        <begin position="44"/>
        <end position="393"/>
    </location>
</feature>
<keyword evidence="3" id="KW-0862">Zinc</keyword>
<evidence type="ECO:0000256" key="1">
    <source>
        <dbReference type="ARBA" id="ARBA00022723"/>
    </source>
</evidence>
<protein>
    <submittedName>
        <fullName evidence="6">Beta-galactosidase</fullName>
    </submittedName>
</protein>
<dbReference type="Gene3D" id="3.20.20.80">
    <property type="entry name" value="Glycosidases"/>
    <property type="match status" value="1"/>
</dbReference>
<dbReference type="AlphaFoldDB" id="A0A9D5R7Q1"/>
<evidence type="ECO:0000313" key="6">
    <source>
        <dbReference type="EMBL" id="MBE5039087.1"/>
    </source>
</evidence>
<keyword evidence="1" id="KW-0479">Metal-binding</keyword>
<evidence type="ECO:0000256" key="2">
    <source>
        <dbReference type="ARBA" id="ARBA00022801"/>
    </source>
</evidence>